<dbReference type="AlphaFoldDB" id="A0A2U3IDI9"/>
<protein>
    <submittedName>
        <fullName evidence="2">Uncharacterized protein</fullName>
    </submittedName>
</protein>
<name>A0A2U3IDI9_9BURK</name>
<dbReference type="Proteomes" id="UP000238169">
    <property type="component" value="Unassembled WGS sequence"/>
</dbReference>
<keyword evidence="3" id="KW-1185">Reference proteome</keyword>
<feature type="compositionally biased region" description="Basic and acidic residues" evidence="1">
    <location>
        <begin position="13"/>
        <end position="31"/>
    </location>
</feature>
<dbReference type="EMBL" id="OGTP01000029">
    <property type="protein sequence ID" value="SPB18287.1"/>
    <property type="molecule type" value="Genomic_DNA"/>
</dbReference>
<feature type="region of interest" description="Disordered" evidence="1">
    <location>
        <begin position="1"/>
        <end position="100"/>
    </location>
</feature>
<dbReference type="OrthoDB" id="8852824at2"/>
<reference evidence="3" key="1">
    <citation type="submission" date="2018-01" db="EMBL/GenBank/DDBJ databases">
        <authorList>
            <person name="Peeters C."/>
        </authorList>
    </citation>
    <scope>NUCLEOTIDE SEQUENCE [LARGE SCALE GENOMIC DNA]</scope>
</reference>
<gene>
    <name evidence="2" type="ORF">NOV72_05486</name>
</gene>
<organism evidence="2 3">
    <name type="scientific">Caballeronia novacaledonica</name>
    <dbReference type="NCBI Taxonomy" id="1544861"/>
    <lineage>
        <taxon>Bacteria</taxon>
        <taxon>Pseudomonadati</taxon>
        <taxon>Pseudomonadota</taxon>
        <taxon>Betaproteobacteria</taxon>
        <taxon>Burkholderiales</taxon>
        <taxon>Burkholderiaceae</taxon>
        <taxon>Caballeronia</taxon>
    </lineage>
</organism>
<evidence type="ECO:0000256" key="1">
    <source>
        <dbReference type="SAM" id="MobiDB-lite"/>
    </source>
</evidence>
<accession>A0A2U3IDI9</accession>
<evidence type="ECO:0000313" key="2">
    <source>
        <dbReference type="EMBL" id="SPB18287.1"/>
    </source>
</evidence>
<sequence>MKQTNTTPASAPERGREMASKDRKTQARDDASNVPLPHEADQNVESQHEHAPRDVGMQAHEDIERGLVDTDRRGGDDYQRDTQRDEHVNANSDEGQSRKR</sequence>
<evidence type="ECO:0000313" key="3">
    <source>
        <dbReference type="Proteomes" id="UP000238169"/>
    </source>
</evidence>
<feature type="compositionally biased region" description="Basic and acidic residues" evidence="1">
    <location>
        <begin position="38"/>
        <end position="88"/>
    </location>
</feature>
<dbReference type="RefSeq" id="WP_106857749.1">
    <property type="nucleotide sequence ID" value="NZ_OGTP01000029.1"/>
</dbReference>
<proteinExistence type="predicted"/>